<reference evidence="5" key="1">
    <citation type="submission" date="2020-08" db="EMBL/GenBank/DDBJ databases">
        <title>Multicomponent nature underlies the extraordinary mechanical properties of spider dragline silk.</title>
        <authorList>
            <person name="Kono N."/>
            <person name="Nakamura H."/>
            <person name="Mori M."/>
            <person name="Yoshida Y."/>
            <person name="Ohtoshi R."/>
            <person name="Malay A.D."/>
            <person name="Moran D.A.P."/>
            <person name="Tomita M."/>
            <person name="Numata K."/>
            <person name="Arakawa K."/>
        </authorList>
    </citation>
    <scope>NUCLEOTIDE SEQUENCE</scope>
</reference>
<dbReference type="OrthoDB" id="6434401at2759"/>
<dbReference type="Proteomes" id="UP000887013">
    <property type="component" value="Unassembled WGS sequence"/>
</dbReference>
<accession>A0A8X6TZH8</accession>
<feature type="region of interest" description="Disordered" evidence="3">
    <location>
        <begin position="1"/>
        <end position="27"/>
    </location>
</feature>
<dbReference type="AlphaFoldDB" id="A0A8X6TZH8"/>
<organism evidence="5 6">
    <name type="scientific">Nephila pilipes</name>
    <name type="common">Giant wood spider</name>
    <name type="synonym">Nephila maculata</name>
    <dbReference type="NCBI Taxonomy" id="299642"/>
    <lineage>
        <taxon>Eukaryota</taxon>
        <taxon>Metazoa</taxon>
        <taxon>Ecdysozoa</taxon>
        <taxon>Arthropoda</taxon>
        <taxon>Chelicerata</taxon>
        <taxon>Arachnida</taxon>
        <taxon>Araneae</taxon>
        <taxon>Araneomorphae</taxon>
        <taxon>Entelegynae</taxon>
        <taxon>Araneoidea</taxon>
        <taxon>Nephilidae</taxon>
        <taxon>Nephila</taxon>
    </lineage>
</organism>
<dbReference type="SMART" id="SM00343">
    <property type="entry name" value="ZnF_C2HC"/>
    <property type="match status" value="1"/>
</dbReference>
<comment type="caution">
    <text evidence="5">The sequence shown here is derived from an EMBL/GenBank/DDBJ whole genome shotgun (WGS) entry which is preliminary data.</text>
</comment>
<dbReference type="GO" id="GO:0008270">
    <property type="term" value="F:zinc ion binding"/>
    <property type="evidence" value="ECO:0007669"/>
    <property type="project" value="UniProtKB-KW"/>
</dbReference>
<evidence type="ECO:0000313" key="6">
    <source>
        <dbReference type="Proteomes" id="UP000887013"/>
    </source>
</evidence>
<feature type="region of interest" description="Disordered" evidence="3">
    <location>
        <begin position="106"/>
        <end position="141"/>
    </location>
</feature>
<evidence type="ECO:0000256" key="3">
    <source>
        <dbReference type="SAM" id="MobiDB-lite"/>
    </source>
</evidence>
<keyword evidence="6" id="KW-1185">Reference proteome</keyword>
<dbReference type="PROSITE" id="PS50158">
    <property type="entry name" value="ZF_CCHC"/>
    <property type="match status" value="1"/>
</dbReference>
<feature type="coiled-coil region" evidence="2">
    <location>
        <begin position="254"/>
        <end position="286"/>
    </location>
</feature>
<feature type="compositionally biased region" description="Polar residues" evidence="3">
    <location>
        <begin position="108"/>
        <end position="123"/>
    </location>
</feature>
<feature type="region of interest" description="Disordered" evidence="3">
    <location>
        <begin position="303"/>
        <end position="339"/>
    </location>
</feature>
<keyword evidence="1" id="KW-0863">Zinc-finger</keyword>
<dbReference type="InterPro" id="IPR001878">
    <property type="entry name" value="Znf_CCHC"/>
</dbReference>
<dbReference type="Gene3D" id="4.10.60.10">
    <property type="entry name" value="Zinc finger, CCHC-type"/>
    <property type="match status" value="1"/>
</dbReference>
<evidence type="ECO:0000313" key="5">
    <source>
        <dbReference type="EMBL" id="GFT64186.1"/>
    </source>
</evidence>
<evidence type="ECO:0000256" key="1">
    <source>
        <dbReference type="PROSITE-ProRule" id="PRU00047"/>
    </source>
</evidence>
<evidence type="ECO:0000259" key="4">
    <source>
        <dbReference type="PROSITE" id="PS50158"/>
    </source>
</evidence>
<keyword evidence="2" id="KW-0175">Coiled coil</keyword>
<keyword evidence="1" id="KW-0479">Metal-binding</keyword>
<dbReference type="InterPro" id="IPR036875">
    <property type="entry name" value="Znf_CCHC_sf"/>
</dbReference>
<protein>
    <submittedName>
        <fullName evidence="5">CCHC-type domain-containing protein</fullName>
    </submittedName>
</protein>
<sequence length="435" mass="49952">MDNNNEVELYSPVSSPIPTTQEDSPSLNRQKVQEEIQFLNIFLENTAATLSAYKNRRFFDENDFTFQAELSRYREAEARLQNMVSAYSAIPPCEYNGCPYHSEHSLNERNIPTNNLSPKNTAQKRSKSEDENGFITPPSRKTAKINIQNLPNQSVITTQNKFQTLNIVNNEVYDSLVTNTQQPMKSQAPSTTPLPPPIMMKITTNYRDQLKTLTLDYPNLRTRLSARDLDESPDPSMSKIVLRDLIVSSKYYKEEEAKELLEVITAERLETEQQQKLEQQEQLTIEKLRLEIELSRNVNQSAVQNNGKSYDGPARAKWNDSEKRSFHGNWGKQPFGEKKHDNLLSKKNFEKTKVSEFKKLTCFTCGSDKHFRRDCPKNRGVDNKRLNVNKVSTEGTELEDGTVAARVDLQGKVIPRQAIEDKLSKLVKIYEVLHQ</sequence>
<gene>
    <name evidence="5" type="primary">AVEN_259560_1</name>
    <name evidence="5" type="ORF">NPIL_699591</name>
</gene>
<evidence type="ECO:0000256" key="2">
    <source>
        <dbReference type="SAM" id="Coils"/>
    </source>
</evidence>
<name>A0A8X6TZH8_NEPPI</name>
<dbReference type="EMBL" id="BMAW01019590">
    <property type="protein sequence ID" value="GFT64186.1"/>
    <property type="molecule type" value="Genomic_DNA"/>
</dbReference>
<dbReference type="SUPFAM" id="SSF57756">
    <property type="entry name" value="Retrovirus zinc finger-like domains"/>
    <property type="match status" value="1"/>
</dbReference>
<feature type="domain" description="CCHC-type" evidence="4">
    <location>
        <begin position="362"/>
        <end position="377"/>
    </location>
</feature>
<keyword evidence="1" id="KW-0862">Zinc</keyword>
<dbReference type="GO" id="GO:0003676">
    <property type="term" value="F:nucleic acid binding"/>
    <property type="evidence" value="ECO:0007669"/>
    <property type="project" value="InterPro"/>
</dbReference>
<proteinExistence type="predicted"/>